<proteinExistence type="inferred from homology"/>
<evidence type="ECO:0000313" key="12">
    <source>
        <dbReference type="EMBL" id="GMN60458.1"/>
    </source>
</evidence>
<evidence type="ECO:0000256" key="2">
    <source>
        <dbReference type="ARBA" id="ARBA00009592"/>
    </source>
</evidence>
<dbReference type="PANTHER" id="PTHR27004">
    <property type="entry name" value="RECEPTOR-LIKE PROTEIN 12 ISOFORM X1"/>
    <property type="match status" value="1"/>
</dbReference>
<dbReference type="Pfam" id="PF13855">
    <property type="entry name" value="LRR_8"/>
    <property type="match status" value="2"/>
</dbReference>
<dbReference type="FunFam" id="3.80.10.10:FF:000213">
    <property type="entry name" value="Tyrosine-sulfated glycopeptide receptor 1"/>
    <property type="match status" value="1"/>
</dbReference>
<dbReference type="GO" id="GO:0005886">
    <property type="term" value="C:plasma membrane"/>
    <property type="evidence" value="ECO:0007669"/>
    <property type="project" value="UniProtKB-SubCell"/>
</dbReference>
<evidence type="ECO:0000256" key="6">
    <source>
        <dbReference type="ARBA" id="ARBA00022737"/>
    </source>
</evidence>
<evidence type="ECO:0000313" key="13">
    <source>
        <dbReference type="Proteomes" id="UP001187192"/>
    </source>
</evidence>
<evidence type="ECO:0000256" key="7">
    <source>
        <dbReference type="ARBA" id="ARBA00022989"/>
    </source>
</evidence>
<protein>
    <submittedName>
        <fullName evidence="12">Uncharacterized protein</fullName>
    </submittedName>
</protein>
<sequence>MNDFSGTVNFNLFLDMKNLTFLGLAKNKLSVLITESSSIASTANETVPKFEFLLLGSCNLTSFPDFLRHQDRLKFLGLRHNQIHGKVPNWFWNTSIETFLITDNFFTGFGVDVLPSRSLRILDFSKNSFTGALPIPPPSTTYFDGSKNELSGEISPSFFNLSSLELLDLSYNNLSGVLPECSINSNHDLSTAGDSKPYFSFGSQLQLLDLSYNQFRGYLPRSLLANCIELRVFKLENNHFNDVFPSWLGTLPKLRLLVLRSNHLHGEITSKSTSDHDFPSLQIMDLSHNNLSGLLPSHYFQKWNAMKYFDASELPNLGSMNYLTKLSGWTFKFLHRYTVSITNKGRELDYEKIEDVFRVIDLSSNKFQGDIPKCVGNLQGLQVLNLSNNILNGTIPSSLSNITQLESLDLSHNMLSGKIPQQLVQLTFLVSFDVSFNRLIGPIPQGSQFSTFDGSSYAGNTGLWGFPLPRPNTPSAPPLGSGSDEEGHDSRSWFESNWMVIVPGFVGGLIFGVAIEHVLAIDRRDWFIRALTVGIAIKNKARKGRILRRTT</sequence>
<name>A0AA88DS22_FICCA</name>
<keyword evidence="4" id="KW-0433">Leucine-rich repeat</keyword>
<keyword evidence="8 11" id="KW-0472">Membrane</keyword>
<evidence type="ECO:0000256" key="10">
    <source>
        <dbReference type="ARBA" id="ARBA00023180"/>
    </source>
</evidence>
<dbReference type="InterPro" id="IPR032675">
    <property type="entry name" value="LRR_dom_sf"/>
</dbReference>
<dbReference type="SMART" id="SM00369">
    <property type="entry name" value="LRR_TYP"/>
    <property type="match status" value="5"/>
</dbReference>
<evidence type="ECO:0000256" key="9">
    <source>
        <dbReference type="ARBA" id="ARBA00023170"/>
    </source>
</evidence>
<keyword evidence="13" id="KW-1185">Reference proteome</keyword>
<keyword evidence="10" id="KW-0325">Glycoprotein</keyword>
<accession>A0AA88DS22</accession>
<gene>
    <name evidence="12" type="ORF">TIFTF001_029543</name>
</gene>
<dbReference type="Pfam" id="PF00560">
    <property type="entry name" value="LRR_1"/>
    <property type="match status" value="3"/>
</dbReference>
<dbReference type="Proteomes" id="UP001187192">
    <property type="component" value="Unassembled WGS sequence"/>
</dbReference>
<evidence type="ECO:0000256" key="3">
    <source>
        <dbReference type="ARBA" id="ARBA00022475"/>
    </source>
</evidence>
<keyword evidence="7 11" id="KW-1133">Transmembrane helix</keyword>
<dbReference type="AlphaFoldDB" id="A0AA88DS22"/>
<organism evidence="12 13">
    <name type="scientific">Ficus carica</name>
    <name type="common">Common fig</name>
    <dbReference type="NCBI Taxonomy" id="3494"/>
    <lineage>
        <taxon>Eukaryota</taxon>
        <taxon>Viridiplantae</taxon>
        <taxon>Streptophyta</taxon>
        <taxon>Embryophyta</taxon>
        <taxon>Tracheophyta</taxon>
        <taxon>Spermatophyta</taxon>
        <taxon>Magnoliopsida</taxon>
        <taxon>eudicotyledons</taxon>
        <taxon>Gunneridae</taxon>
        <taxon>Pentapetalae</taxon>
        <taxon>rosids</taxon>
        <taxon>fabids</taxon>
        <taxon>Rosales</taxon>
        <taxon>Moraceae</taxon>
        <taxon>Ficeae</taxon>
        <taxon>Ficus</taxon>
    </lineage>
</organism>
<dbReference type="InterPro" id="IPR001611">
    <property type="entry name" value="Leu-rich_rpt"/>
</dbReference>
<dbReference type="PRINTS" id="PR00019">
    <property type="entry name" value="LEURICHRPT"/>
</dbReference>
<dbReference type="SUPFAM" id="SSF52058">
    <property type="entry name" value="L domain-like"/>
    <property type="match status" value="2"/>
</dbReference>
<dbReference type="InterPro" id="IPR003591">
    <property type="entry name" value="Leu-rich_rpt_typical-subtyp"/>
</dbReference>
<evidence type="ECO:0000256" key="8">
    <source>
        <dbReference type="ARBA" id="ARBA00023136"/>
    </source>
</evidence>
<keyword evidence="9" id="KW-0675">Receptor</keyword>
<keyword evidence="6" id="KW-0677">Repeat</keyword>
<reference evidence="12" key="1">
    <citation type="submission" date="2023-07" db="EMBL/GenBank/DDBJ databases">
        <title>draft genome sequence of fig (Ficus carica).</title>
        <authorList>
            <person name="Takahashi T."/>
            <person name="Nishimura K."/>
        </authorList>
    </citation>
    <scope>NUCLEOTIDE SEQUENCE</scope>
</reference>
<evidence type="ECO:0000256" key="1">
    <source>
        <dbReference type="ARBA" id="ARBA00004251"/>
    </source>
</evidence>
<evidence type="ECO:0000256" key="11">
    <source>
        <dbReference type="SAM" id="Phobius"/>
    </source>
</evidence>
<comment type="caution">
    <text evidence="12">The sequence shown here is derived from an EMBL/GenBank/DDBJ whole genome shotgun (WGS) entry which is preliminary data.</text>
</comment>
<dbReference type="EMBL" id="BTGU01000099">
    <property type="protein sequence ID" value="GMN60458.1"/>
    <property type="molecule type" value="Genomic_DNA"/>
</dbReference>
<comment type="subcellular location">
    <subcellularLocation>
        <location evidence="1">Cell membrane</location>
        <topology evidence="1">Single-pass type I membrane protein</topology>
    </subcellularLocation>
</comment>
<dbReference type="PANTHER" id="PTHR27004:SF447">
    <property type="entry name" value="RECEPTOR LIKE PROTEIN 30-LIKE"/>
    <property type="match status" value="1"/>
</dbReference>
<evidence type="ECO:0000256" key="4">
    <source>
        <dbReference type="ARBA" id="ARBA00022614"/>
    </source>
</evidence>
<comment type="similarity">
    <text evidence="2">Belongs to the RLP family.</text>
</comment>
<keyword evidence="3" id="KW-1003">Cell membrane</keyword>
<evidence type="ECO:0000256" key="5">
    <source>
        <dbReference type="ARBA" id="ARBA00022692"/>
    </source>
</evidence>
<keyword evidence="5 11" id="KW-0812">Transmembrane</keyword>
<feature type="transmembrane region" description="Helical" evidence="11">
    <location>
        <begin position="498"/>
        <end position="519"/>
    </location>
</feature>
<dbReference type="Gene3D" id="3.80.10.10">
    <property type="entry name" value="Ribonuclease Inhibitor"/>
    <property type="match status" value="1"/>
</dbReference>